<dbReference type="AlphaFoldDB" id="A0A7J5ZUT0"/>
<proteinExistence type="inferred from homology"/>
<evidence type="ECO:0000313" key="4">
    <source>
        <dbReference type="EMBL" id="KAF4073427.1"/>
    </source>
</evidence>
<dbReference type="SUPFAM" id="SSF50729">
    <property type="entry name" value="PH domain-like"/>
    <property type="match status" value="1"/>
</dbReference>
<name>A0A7J5ZUT0_AMEME</name>
<dbReference type="PANTHER" id="PTHR45960">
    <property type="entry name" value="GRB2-ASSOCIATED-BINDING PROTEIN"/>
    <property type="match status" value="1"/>
</dbReference>
<feature type="compositionally biased region" description="Pro residues" evidence="2">
    <location>
        <begin position="475"/>
        <end position="488"/>
    </location>
</feature>
<dbReference type="GO" id="GO:0035591">
    <property type="term" value="F:signaling adaptor activity"/>
    <property type="evidence" value="ECO:0007669"/>
    <property type="project" value="TreeGrafter"/>
</dbReference>
<dbReference type="InterPro" id="IPR011993">
    <property type="entry name" value="PH-like_dom_sf"/>
</dbReference>
<sequence>MSSLSDSLTGTHADALTHTDTLALTYKHTHTQSHIRSVCVCVCVCVCVIDAVSSLSGRWRLDIRLALHSVCAHTASHTHTHTPDTDMSAGDVVCTGWLVKSPPEKKLKRYAWRKRWFVLRRGRMSGDPDVLEYFRSKTSRKPIRSIDLQECEVAAEAESGRELEWGTWSVKRHLANQHLFIVKTSTRVYYLLAKTAEEMNCWVRNIGQICTFSTFNHSTESMDSLAQTPSSHHPSPVLSTHAPFSANQEAAVTETDSAVRDEASESDTSIPLDYLFLSQCETGRKSITRCDSMSNSERSFEQSSFENVTDDVFGPVVCLDSAPSPFGPAFGTRPLSSCPVRGPGDVFRFDSPFCATPPPLPPKPTHMSDHHCHEDAAHNQGHLGLLPRRTSLSGGEHFRRGEFEFSARGNWNKRLSLNLPRLLVNTPSESQSDDSSYVPMASPPIGSSDIEVDGYIPMSPTTLPVSRLANGKPESPLPPTPDMDPPPINRSLKPRRRVKPPPLDLSTISECPTHLPLMRTMTEPSASPRCVPWDRGRGLNCIEQEGNDTPTSFFSACDSAPWFRSSHLDYLSLDFNSASPSPVQKKPPLDEQRVDYVQVDEKKTQALQNTRTEWKDSRQPKV</sequence>
<feature type="region of interest" description="Disordered" evidence="2">
    <location>
        <begin position="222"/>
        <end position="241"/>
    </location>
</feature>
<feature type="region of interest" description="Disordered" evidence="2">
    <location>
        <begin position="598"/>
        <end position="622"/>
    </location>
</feature>
<dbReference type="PANTHER" id="PTHR45960:SF3">
    <property type="entry name" value="GRB2-ASSOCIATED-BINDING PROTEIN 3"/>
    <property type="match status" value="1"/>
</dbReference>
<evidence type="ECO:0000259" key="3">
    <source>
        <dbReference type="PROSITE" id="PS50003"/>
    </source>
</evidence>
<feature type="region of interest" description="Disordered" evidence="2">
    <location>
        <begin position="458"/>
        <end position="509"/>
    </location>
</feature>
<feature type="compositionally biased region" description="Polar residues" evidence="2">
    <location>
        <begin position="222"/>
        <end position="233"/>
    </location>
</feature>
<dbReference type="Proteomes" id="UP000593565">
    <property type="component" value="Unassembled WGS sequence"/>
</dbReference>
<dbReference type="InterPro" id="IPR001849">
    <property type="entry name" value="PH_domain"/>
</dbReference>
<reference evidence="4 5" key="1">
    <citation type="submission" date="2020-02" db="EMBL/GenBank/DDBJ databases">
        <title>A chromosome-scale genome assembly of the black bullhead catfish (Ameiurus melas).</title>
        <authorList>
            <person name="Wen M."/>
            <person name="Zham M."/>
            <person name="Cabau C."/>
            <person name="Klopp C."/>
            <person name="Donnadieu C."/>
            <person name="Roques C."/>
            <person name="Bouchez O."/>
            <person name="Lampietro C."/>
            <person name="Jouanno E."/>
            <person name="Herpin A."/>
            <person name="Louis A."/>
            <person name="Berthelot C."/>
            <person name="Parey E."/>
            <person name="Roest-Crollius H."/>
            <person name="Braasch I."/>
            <person name="Postlethwait J."/>
            <person name="Robinson-Rechavi M."/>
            <person name="Echchiki A."/>
            <person name="Begum T."/>
            <person name="Montfort J."/>
            <person name="Schartl M."/>
            <person name="Bobe J."/>
            <person name="Guiguen Y."/>
        </authorList>
    </citation>
    <scope>NUCLEOTIDE SEQUENCE [LARGE SCALE GENOMIC DNA]</scope>
    <source>
        <strain evidence="4">M_S1</strain>
        <tissue evidence="4">Blood</tissue>
    </source>
</reference>
<gene>
    <name evidence="4" type="ORF">AMELA_G00258660</name>
</gene>
<dbReference type="PROSITE" id="PS50003">
    <property type="entry name" value="PH_DOMAIN"/>
    <property type="match status" value="1"/>
</dbReference>
<accession>A0A7J5ZUT0</accession>
<evidence type="ECO:0000313" key="5">
    <source>
        <dbReference type="Proteomes" id="UP000593565"/>
    </source>
</evidence>
<dbReference type="Gene3D" id="2.30.29.30">
    <property type="entry name" value="Pleckstrin-homology domain (PH domain)/Phosphotyrosine-binding domain (PTB)"/>
    <property type="match status" value="1"/>
</dbReference>
<dbReference type="SMART" id="SM00233">
    <property type="entry name" value="PH"/>
    <property type="match status" value="1"/>
</dbReference>
<comment type="similarity">
    <text evidence="1">Belongs to the GAB family.</text>
</comment>
<dbReference type="Pfam" id="PF00169">
    <property type="entry name" value="PH"/>
    <property type="match status" value="1"/>
</dbReference>
<feature type="compositionally biased region" description="Basic and acidic residues" evidence="2">
    <location>
        <begin position="612"/>
        <end position="622"/>
    </location>
</feature>
<protein>
    <recommendedName>
        <fullName evidence="3">PH domain-containing protein</fullName>
    </recommendedName>
</protein>
<dbReference type="GO" id="GO:0005737">
    <property type="term" value="C:cytoplasm"/>
    <property type="evidence" value="ECO:0007669"/>
    <property type="project" value="TreeGrafter"/>
</dbReference>
<evidence type="ECO:0000256" key="2">
    <source>
        <dbReference type="SAM" id="MobiDB-lite"/>
    </source>
</evidence>
<comment type="caution">
    <text evidence="4">The sequence shown here is derived from an EMBL/GenBank/DDBJ whole genome shotgun (WGS) entry which is preliminary data.</text>
</comment>
<feature type="domain" description="PH" evidence="3">
    <location>
        <begin position="91"/>
        <end position="211"/>
    </location>
</feature>
<organism evidence="4 5">
    <name type="scientific">Ameiurus melas</name>
    <name type="common">Black bullhead</name>
    <name type="synonym">Silurus melas</name>
    <dbReference type="NCBI Taxonomy" id="219545"/>
    <lineage>
        <taxon>Eukaryota</taxon>
        <taxon>Metazoa</taxon>
        <taxon>Chordata</taxon>
        <taxon>Craniata</taxon>
        <taxon>Vertebrata</taxon>
        <taxon>Euteleostomi</taxon>
        <taxon>Actinopterygii</taxon>
        <taxon>Neopterygii</taxon>
        <taxon>Teleostei</taxon>
        <taxon>Ostariophysi</taxon>
        <taxon>Siluriformes</taxon>
        <taxon>Ictaluridae</taxon>
        <taxon>Ameiurus</taxon>
    </lineage>
</organism>
<keyword evidence="5" id="KW-1185">Reference proteome</keyword>
<dbReference type="EMBL" id="JAAGNN010000024">
    <property type="protein sequence ID" value="KAF4073427.1"/>
    <property type="molecule type" value="Genomic_DNA"/>
</dbReference>
<dbReference type="InterPro" id="IPR046355">
    <property type="entry name" value="Gab1-4-like"/>
</dbReference>
<dbReference type="GO" id="GO:0007165">
    <property type="term" value="P:signal transduction"/>
    <property type="evidence" value="ECO:0007669"/>
    <property type="project" value="TreeGrafter"/>
</dbReference>
<evidence type="ECO:0000256" key="1">
    <source>
        <dbReference type="ARBA" id="ARBA00029462"/>
    </source>
</evidence>